<dbReference type="PANTHER" id="PTHR46599">
    <property type="entry name" value="PIGGYBAC TRANSPOSABLE ELEMENT-DERIVED PROTEIN 4"/>
    <property type="match status" value="1"/>
</dbReference>
<dbReference type="AlphaFoldDB" id="A0A4C1VJX1"/>
<organism evidence="3 4">
    <name type="scientific">Eumeta variegata</name>
    <name type="common">Bagworm moth</name>
    <name type="synonym">Eumeta japonica</name>
    <dbReference type="NCBI Taxonomy" id="151549"/>
    <lineage>
        <taxon>Eukaryota</taxon>
        <taxon>Metazoa</taxon>
        <taxon>Ecdysozoa</taxon>
        <taxon>Arthropoda</taxon>
        <taxon>Hexapoda</taxon>
        <taxon>Insecta</taxon>
        <taxon>Pterygota</taxon>
        <taxon>Neoptera</taxon>
        <taxon>Endopterygota</taxon>
        <taxon>Lepidoptera</taxon>
        <taxon>Glossata</taxon>
        <taxon>Ditrysia</taxon>
        <taxon>Tineoidea</taxon>
        <taxon>Psychidae</taxon>
        <taxon>Oiketicinae</taxon>
        <taxon>Eumeta</taxon>
    </lineage>
</organism>
<evidence type="ECO:0000259" key="2">
    <source>
        <dbReference type="Pfam" id="PF13843"/>
    </source>
</evidence>
<proteinExistence type="predicted"/>
<feature type="region of interest" description="Disordered" evidence="1">
    <location>
        <begin position="251"/>
        <end position="279"/>
    </location>
</feature>
<dbReference type="Pfam" id="PF13843">
    <property type="entry name" value="DDE_Tnp_1_7"/>
    <property type="match status" value="1"/>
</dbReference>
<comment type="caution">
    <text evidence="3">The sequence shown here is derived from an EMBL/GenBank/DDBJ whole genome shotgun (WGS) entry which is preliminary data.</text>
</comment>
<dbReference type="OrthoDB" id="118105at2759"/>
<dbReference type="Proteomes" id="UP000299102">
    <property type="component" value="Unassembled WGS sequence"/>
</dbReference>
<evidence type="ECO:0000256" key="1">
    <source>
        <dbReference type="SAM" id="MobiDB-lite"/>
    </source>
</evidence>
<dbReference type="STRING" id="151549.A0A4C1VJX1"/>
<evidence type="ECO:0000313" key="3">
    <source>
        <dbReference type="EMBL" id="GBP39408.1"/>
    </source>
</evidence>
<reference evidence="3 4" key="1">
    <citation type="journal article" date="2019" name="Commun. Biol.">
        <title>The bagworm genome reveals a unique fibroin gene that provides high tensile strength.</title>
        <authorList>
            <person name="Kono N."/>
            <person name="Nakamura H."/>
            <person name="Ohtoshi R."/>
            <person name="Tomita M."/>
            <person name="Numata K."/>
            <person name="Arakawa K."/>
        </authorList>
    </citation>
    <scope>NUCLEOTIDE SEQUENCE [LARGE SCALE GENOMIC DNA]</scope>
</reference>
<evidence type="ECO:0000313" key="4">
    <source>
        <dbReference type="Proteomes" id="UP000299102"/>
    </source>
</evidence>
<protein>
    <submittedName>
        <fullName evidence="3">PiggyBac transposable element-derived protein 2</fullName>
    </submittedName>
</protein>
<dbReference type="EMBL" id="BGZK01000365">
    <property type="protein sequence ID" value="GBP39408.1"/>
    <property type="molecule type" value="Genomic_DNA"/>
</dbReference>
<dbReference type="PANTHER" id="PTHR46599:SF3">
    <property type="entry name" value="PIGGYBAC TRANSPOSABLE ELEMENT-DERIVED PROTEIN 4"/>
    <property type="match status" value="1"/>
</dbReference>
<keyword evidence="4" id="KW-1185">Reference proteome</keyword>
<feature type="domain" description="PiggyBac transposable element-derived protein" evidence="2">
    <location>
        <begin position="333"/>
        <end position="432"/>
    </location>
</feature>
<dbReference type="InterPro" id="IPR029526">
    <property type="entry name" value="PGBD"/>
</dbReference>
<name>A0A4C1VJX1_EUMVA</name>
<accession>A0A4C1VJX1</accession>
<gene>
    <name evidence="3" type="primary">PGBD2</name>
    <name evidence="3" type="ORF">EVAR_95860_1</name>
</gene>
<feature type="compositionally biased region" description="Polar residues" evidence="1">
    <location>
        <begin position="254"/>
        <end position="279"/>
    </location>
</feature>
<sequence>MIEEVVVTGTLIYGTASNSVSCYFTSVFCESTVSYRSIFVLHSRADATFESEVGSNIRGSYFTHCARAIKACTAFRLGAIILLSPGAVSKTGSKCRIGHLRNQDGTEMNIRFGLGVARKCFNSTTSEVDILLVAGKRSLRDIAEKEAAYKILRNYGAKRPINEQEILRLIELDDLSECDSDEGGEFASHISTPSDSYLTLPDDVLVEKRLEEIFGIDNELHEDSPPDTGYDNEGSLYDDLQPIFSEIDQLDDQFPSSTPEQSTTPLQSSSTVQSSILASRPSTSHDIVFQRNARSTNNNAKPRSWKMLRKVPKIPNFDKKITCNSDYTHKTQPVEMFDNFFPVYIVNNIVEQTNLYAHQNNCKNWTDVTSSEIRAYLGVLIMMGLNPLPDVELYWSSDPFYNNSEMTKAFPIVRFKKISENLHLNDNEKYQLESPKISTNCIKSGPLSIV</sequence>